<dbReference type="GO" id="GO:0008237">
    <property type="term" value="F:metallopeptidase activity"/>
    <property type="evidence" value="ECO:0007669"/>
    <property type="project" value="UniProtKB-KW"/>
</dbReference>
<evidence type="ECO:0000256" key="5">
    <source>
        <dbReference type="ARBA" id="ARBA00023049"/>
    </source>
</evidence>
<organism evidence="9 10">
    <name type="scientific">Niabella soli DSM 19437</name>
    <dbReference type="NCBI Taxonomy" id="929713"/>
    <lineage>
        <taxon>Bacteria</taxon>
        <taxon>Pseudomonadati</taxon>
        <taxon>Bacteroidota</taxon>
        <taxon>Chitinophagia</taxon>
        <taxon>Chitinophagales</taxon>
        <taxon>Chitinophagaceae</taxon>
        <taxon>Niabella</taxon>
    </lineage>
</organism>
<evidence type="ECO:0000256" key="4">
    <source>
        <dbReference type="ARBA" id="ARBA00022833"/>
    </source>
</evidence>
<evidence type="ECO:0000256" key="2">
    <source>
        <dbReference type="ARBA" id="ARBA00022670"/>
    </source>
</evidence>
<accession>W0EZC5</accession>
<dbReference type="STRING" id="929713.NIASO_03110"/>
<dbReference type="Pfam" id="PF00675">
    <property type="entry name" value="Peptidase_M16"/>
    <property type="match status" value="1"/>
</dbReference>
<proteinExistence type="inferred from homology"/>
<feature type="domain" description="Peptidase M16 C-terminal" evidence="8">
    <location>
        <begin position="212"/>
        <end position="393"/>
    </location>
</feature>
<dbReference type="PANTHER" id="PTHR43690:SF34">
    <property type="entry name" value="ZINC PROTEASE PQQL-LIKE"/>
    <property type="match status" value="1"/>
</dbReference>
<dbReference type="InterPro" id="IPR007863">
    <property type="entry name" value="Peptidase_M16_C"/>
</dbReference>
<dbReference type="InterPro" id="IPR011765">
    <property type="entry name" value="Pept_M16_N"/>
</dbReference>
<dbReference type="eggNOG" id="COG0612">
    <property type="taxonomic scope" value="Bacteria"/>
</dbReference>
<dbReference type="InterPro" id="IPR050626">
    <property type="entry name" value="Peptidase_M16"/>
</dbReference>
<evidence type="ECO:0000256" key="3">
    <source>
        <dbReference type="ARBA" id="ARBA00022801"/>
    </source>
</evidence>
<dbReference type="KEGG" id="nso:NIASO_03110"/>
<keyword evidence="5" id="KW-0482">Metalloprotease</keyword>
<sequence length="940" mass="104363">MKHRLFYLKGMLAAFLLLANLCALAQLKLTDSIPLDPRLKVGKLSNGLTYYIRQNKKPENKVELRLVVNAGSILEDDNQQGLAHMAEHMAFNGTKNFKKNDIISFLQSIGVGFGNDLNAYTSFDETVYMLPIPTDKPGNLEKGFQILEDWAHNVTYNTDDINGERKVILEESRMGKGAEDRMFRQIYPKLFAGSKYADRIPIGIDSIIRTYNPDLIRKFYKDWYRPDLMAVIVVGDVDPATAETMVKKHFSAIADPANERPRTFADVKPYSSNEGMVVTDKEATNYTVNVAYSAFPSKEAQTVGEYEADLIKNIFTSMLNQRLRDLTQQANPPFLYGYTYLGSYARNYDQFNAGAGVATAADAQKGLMVLVEEIEKAKRFGFTQSELGRVKKMMEASMEKSFNERDKTESSNYVNEYVRNFLTNEPTPGIATESEYYKELLPQITLKEVNNFAQSLQKNPNYFVTLTGPAATGLPTTTELVNTVAAVAARTDLKADVEKTIATDLLTKQPQPGKIVKETADAKLGTKTWELSNGTTVTFKKTDFKDDEIQMGGRRYGGTNEYGVADKFNAQYALSVVGAMGYGNFSPTDLQKALAGKTVSAGASFTAITDGFSGSSSKKDLETMLQLLYLKATAPRIDTGLYRSFVQKNKAGVAFILADPQASFVDTLLKTVYQNNPLAPTAIPRPEYFDQINMSRAIQIYKEHFGDASGMQFAFVGSIDEAVLKPLVEKYIGGLPATKRRFAFKDNGVRPAKGKVDLTVYKGEAEKSLILSMISGQAPYSPDLALNMRAVSDVLNIRVIEELREKIQGIYSGGTSARLDQYPYAHFTFFAQLPTGPAAVDTLLKAMTEETNSIKNNGPSAENLNKVKQQWIEHNKVSMKQNGTWLDYILSARLEKKDPDRFLNAEKYFNGVSIQSVKNAAGVIFSSNNVVTAILQPAKK</sequence>
<feature type="domain" description="Peptidase M16 N-terminal" evidence="7">
    <location>
        <begin position="54"/>
        <end position="176"/>
    </location>
</feature>
<dbReference type="Proteomes" id="UP000003586">
    <property type="component" value="Chromosome"/>
</dbReference>
<dbReference type="RefSeq" id="WP_008583671.1">
    <property type="nucleotide sequence ID" value="NZ_CP007035.1"/>
</dbReference>
<evidence type="ECO:0000256" key="1">
    <source>
        <dbReference type="ARBA" id="ARBA00007261"/>
    </source>
</evidence>
<keyword evidence="2" id="KW-0645">Protease</keyword>
<protein>
    <submittedName>
        <fullName evidence="9">Peptidase M16</fullName>
    </submittedName>
</protein>
<dbReference type="InterPro" id="IPR011249">
    <property type="entry name" value="Metalloenz_LuxS/M16"/>
</dbReference>
<keyword evidence="4" id="KW-0862">Zinc</keyword>
<comment type="similarity">
    <text evidence="1">Belongs to the peptidase M16 family.</text>
</comment>
<evidence type="ECO:0000313" key="10">
    <source>
        <dbReference type="Proteomes" id="UP000003586"/>
    </source>
</evidence>
<evidence type="ECO:0000259" key="8">
    <source>
        <dbReference type="Pfam" id="PF05193"/>
    </source>
</evidence>
<dbReference type="GO" id="GO:0006508">
    <property type="term" value="P:proteolysis"/>
    <property type="evidence" value="ECO:0007669"/>
    <property type="project" value="UniProtKB-KW"/>
</dbReference>
<dbReference type="SUPFAM" id="SSF63411">
    <property type="entry name" value="LuxS/MPP-like metallohydrolase"/>
    <property type="match status" value="4"/>
</dbReference>
<gene>
    <name evidence="9" type="ORF">NIASO_03110</name>
</gene>
<dbReference type="HOGENOM" id="CLU_008156_0_0_10"/>
<keyword evidence="3" id="KW-0378">Hydrolase</keyword>
<dbReference type="Pfam" id="PF05193">
    <property type="entry name" value="Peptidase_M16_C"/>
    <property type="match status" value="2"/>
</dbReference>
<feature type="chain" id="PRO_5004788452" evidence="6">
    <location>
        <begin position="26"/>
        <end position="940"/>
    </location>
</feature>
<evidence type="ECO:0000313" key="9">
    <source>
        <dbReference type="EMBL" id="AHF14446.1"/>
    </source>
</evidence>
<name>W0EZC5_9BACT</name>
<keyword evidence="10" id="KW-1185">Reference proteome</keyword>
<dbReference type="PANTHER" id="PTHR43690">
    <property type="entry name" value="NARDILYSIN"/>
    <property type="match status" value="1"/>
</dbReference>
<evidence type="ECO:0000256" key="6">
    <source>
        <dbReference type="SAM" id="SignalP"/>
    </source>
</evidence>
<keyword evidence="6" id="KW-0732">Signal</keyword>
<evidence type="ECO:0000259" key="7">
    <source>
        <dbReference type="Pfam" id="PF00675"/>
    </source>
</evidence>
<dbReference type="AlphaFoldDB" id="W0EZC5"/>
<feature type="signal peptide" evidence="6">
    <location>
        <begin position="1"/>
        <end position="25"/>
    </location>
</feature>
<dbReference type="GO" id="GO:0046872">
    <property type="term" value="F:metal ion binding"/>
    <property type="evidence" value="ECO:0007669"/>
    <property type="project" value="InterPro"/>
</dbReference>
<reference evidence="9 10" key="1">
    <citation type="submission" date="2013-12" db="EMBL/GenBank/DDBJ databases">
        <authorList>
            <consortium name="DOE Joint Genome Institute"/>
            <person name="Eisen J."/>
            <person name="Huntemann M."/>
            <person name="Han J."/>
            <person name="Chen A."/>
            <person name="Kyrpides N."/>
            <person name="Mavromatis K."/>
            <person name="Markowitz V."/>
            <person name="Palaniappan K."/>
            <person name="Ivanova N."/>
            <person name="Schaumberg A."/>
            <person name="Pati A."/>
            <person name="Liolios K."/>
            <person name="Nordberg H.P."/>
            <person name="Cantor M.N."/>
            <person name="Hua S.X."/>
            <person name="Woyke T."/>
        </authorList>
    </citation>
    <scope>NUCLEOTIDE SEQUENCE [LARGE SCALE GENOMIC DNA]</scope>
    <source>
        <strain evidence="10">DSM 19437</strain>
    </source>
</reference>
<dbReference type="Gene3D" id="3.30.830.10">
    <property type="entry name" value="Metalloenzyme, LuxS/M16 peptidase-like"/>
    <property type="match status" value="4"/>
</dbReference>
<dbReference type="OrthoDB" id="9811314at2"/>
<feature type="domain" description="Peptidase M16 C-terminal" evidence="8">
    <location>
        <begin position="697"/>
        <end position="870"/>
    </location>
</feature>
<dbReference type="EMBL" id="CP007035">
    <property type="protein sequence ID" value="AHF14446.1"/>
    <property type="molecule type" value="Genomic_DNA"/>
</dbReference>